<evidence type="ECO:0000313" key="2">
    <source>
        <dbReference type="Proteomes" id="UP000017836"/>
    </source>
</evidence>
<organism evidence="1 2">
    <name type="scientific">Amborella trichopoda</name>
    <dbReference type="NCBI Taxonomy" id="13333"/>
    <lineage>
        <taxon>Eukaryota</taxon>
        <taxon>Viridiplantae</taxon>
        <taxon>Streptophyta</taxon>
        <taxon>Embryophyta</taxon>
        <taxon>Tracheophyta</taxon>
        <taxon>Spermatophyta</taxon>
        <taxon>Magnoliopsida</taxon>
        <taxon>Amborellales</taxon>
        <taxon>Amborellaceae</taxon>
        <taxon>Amborella</taxon>
    </lineage>
</organism>
<accession>U5DDG4</accession>
<proteinExistence type="predicted"/>
<dbReference type="HOGENOM" id="CLU_931716_0_0_1"/>
<name>U5DDG4_AMBTC</name>
<dbReference type="Gramene" id="ERN20569">
    <property type="protein sequence ID" value="ERN20569"/>
    <property type="gene ID" value="AMTR_s00070p00035980"/>
</dbReference>
<dbReference type="Proteomes" id="UP000017836">
    <property type="component" value="Unassembled WGS sequence"/>
</dbReference>
<reference evidence="2" key="1">
    <citation type="journal article" date="2013" name="Science">
        <title>The Amborella genome and the evolution of flowering plants.</title>
        <authorList>
            <consortium name="Amborella Genome Project"/>
        </authorList>
    </citation>
    <scope>NUCLEOTIDE SEQUENCE [LARGE SCALE GENOMIC DNA]</scope>
</reference>
<keyword evidence="2" id="KW-1185">Reference proteome</keyword>
<dbReference type="EMBL" id="KI392058">
    <property type="protein sequence ID" value="ERN20569.1"/>
    <property type="molecule type" value="Genomic_DNA"/>
</dbReference>
<protein>
    <submittedName>
        <fullName evidence="1">Uncharacterized protein</fullName>
    </submittedName>
</protein>
<sequence length="299" mass="33073">MVSRHPPSLGYYRIPGQWIPRIPYLGFHFGGPAHGYLGYRIQVSILGAEARGYLGYRIQVSILGALAFHLWDPWIPGISYPSIHFGGPGILGINFGGSAVPPLGPMDSRPLGIRGPWGFEDLAIHLWDLPLALWDTVSTFGPWDRYPRYPPLRPTDTIFQVSILGPWRYLGIPNQLLGGPGATVSRYPPWLGPWDTFALLEELIPSLSLENRILAVSEVIPSLSLVRANTFAVLESRILGDTFALPGESHILSDTFAFPGESHILSDTFALPGEPYRTRSFQSHILDDTFKGSGELHPR</sequence>
<dbReference type="AlphaFoldDB" id="U5DDG4"/>
<gene>
    <name evidence="1" type="ORF">AMTR_s00070p00035980</name>
</gene>
<evidence type="ECO:0000313" key="1">
    <source>
        <dbReference type="EMBL" id="ERN20569.1"/>
    </source>
</evidence>